<sequence length="188" mass="20959">MFVKATFLLVLAAIVSVINGQLSQVGRCPGNVKSVEYLDIEKYMGTWHEYCKYPVYFEANGKCVSAQYSLNSDGSVRVLNSLINIKNNVSEVIDGSANLISPGKLYVKFPVSGGYSISSNYWVLDTDYENYAVVYSCNPLGAYAHSTIAWILTRERIPDPKYIQKAVGVLRENGILMREMKITNQMAC</sequence>
<accession>A0A1L8EB79</accession>
<dbReference type="EMBL" id="GFDG01002943">
    <property type="protein sequence ID" value="JAV15856.1"/>
    <property type="molecule type" value="Transcribed_RNA"/>
</dbReference>
<dbReference type="GO" id="GO:0000302">
    <property type="term" value="P:response to reactive oxygen species"/>
    <property type="evidence" value="ECO:0007669"/>
    <property type="project" value="TreeGrafter"/>
</dbReference>
<keyword evidence="6 10" id="KW-0732">Signal</keyword>
<keyword evidence="7" id="KW-0446">Lipid-binding</keyword>
<dbReference type="PIRSF" id="PIRSF036893">
    <property type="entry name" value="Lipocalin_ApoD"/>
    <property type="match status" value="1"/>
</dbReference>
<keyword evidence="5" id="KW-0964">Secreted</keyword>
<dbReference type="GO" id="GO:0031409">
    <property type="term" value="F:pigment binding"/>
    <property type="evidence" value="ECO:0007669"/>
    <property type="project" value="InterPro"/>
</dbReference>
<name>A0A1L8EB79_HAEIR</name>
<dbReference type="Gene3D" id="2.40.128.20">
    <property type="match status" value="1"/>
</dbReference>
<dbReference type="GO" id="GO:0005576">
    <property type="term" value="C:extracellular region"/>
    <property type="evidence" value="ECO:0007669"/>
    <property type="project" value="UniProtKB-SubCell"/>
</dbReference>
<evidence type="ECO:0000256" key="9">
    <source>
        <dbReference type="ARBA" id="ARBA00023180"/>
    </source>
</evidence>
<evidence type="ECO:0000256" key="5">
    <source>
        <dbReference type="ARBA" id="ARBA00022525"/>
    </source>
</evidence>
<dbReference type="InterPro" id="IPR022271">
    <property type="entry name" value="Lipocalin_ApoD"/>
</dbReference>
<feature type="signal peptide" evidence="10">
    <location>
        <begin position="1"/>
        <end position="20"/>
    </location>
</feature>
<keyword evidence="9" id="KW-0325">Glycoprotein</keyword>
<keyword evidence="4" id="KW-0813">Transport</keyword>
<dbReference type="CDD" id="cd19437">
    <property type="entry name" value="lipocalin_apoD-like"/>
    <property type="match status" value="1"/>
</dbReference>
<keyword evidence="8" id="KW-1015">Disulfide bond</keyword>
<dbReference type="GO" id="GO:0005737">
    <property type="term" value="C:cytoplasm"/>
    <property type="evidence" value="ECO:0007669"/>
    <property type="project" value="TreeGrafter"/>
</dbReference>
<proteinExistence type="inferred from homology"/>
<feature type="chain" id="PRO_5013436511" description="Apolipoprotein D" evidence="10">
    <location>
        <begin position="21"/>
        <end position="188"/>
    </location>
</feature>
<dbReference type="FunFam" id="2.40.128.20:FF:000003">
    <property type="entry name" value="Apolipoprotein D"/>
    <property type="match status" value="1"/>
</dbReference>
<dbReference type="PANTHER" id="PTHR10612:SF34">
    <property type="entry name" value="APOLIPOPROTEIN D"/>
    <property type="match status" value="1"/>
</dbReference>
<evidence type="ECO:0000256" key="10">
    <source>
        <dbReference type="PIRNR" id="PIRNR036893"/>
    </source>
</evidence>
<protein>
    <recommendedName>
        <fullName evidence="3">Apolipoprotein D</fullName>
    </recommendedName>
</protein>
<evidence type="ECO:0000313" key="12">
    <source>
        <dbReference type="EMBL" id="JAV15856.1"/>
    </source>
</evidence>
<dbReference type="GO" id="GO:0008289">
    <property type="term" value="F:lipid binding"/>
    <property type="evidence" value="ECO:0007669"/>
    <property type="project" value="UniProtKB-KW"/>
</dbReference>
<reference evidence="12" key="1">
    <citation type="submission" date="2017-01" db="EMBL/GenBank/DDBJ databases">
        <title>An insight into the sialome and mialome of the horn fly, Haematobia irritans.</title>
        <authorList>
            <person name="Breijo M."/>
            <person name="Boiani M."/>
            <person name="Ures X."/>
            <person name="Rocha S."/>
            <person name="Sequeira M."/>
            <person name="Ribeiro J.M."/>
        </authorList>
    </citation>
    <scope>NUCLEOTIDE SEQUENCE</scope>
</reference>
<dbReference type="AlphaFoldDB" id="A0A1L8EB79"/>
<evidence type="ECO:0000256" key="2">
    <source>
        <dbReference type="ARBA" id="ARBA00006889"/>
    </source>
</evidence>
<dbReference type="InterPro" id="IPR000566">
    <property type="entry name" value="Lipocln_cytosolic_FA-bd_dom"/>
</dbReference>
<evidence type="ECO:0000259" key="11">
    <source>
        <dbReference type="Pfam" id="PF08212"/>
    </source>
</evidence>
<evidence type="ECO:0000256" key="1">
    <source>
        <dbReference type="ARBA" id="ARBA00004613"/>
    </source>
</evidence>
<dbReference type="InterPro" id="IPR003057">
    <property type="entry name" value="Invtbrt_color"/>
</dbReference>
<feature type="domain" description="Lipocalin/cytosolic fatty-acid binding" evidence="11">
    <location>
        <begin position="38"/>
        <end position="185"/>
    </location>
</feature>
<keyword evidence="12" id="KW-0449">Lipoprotein</keyword>
<evidence type="ECO:0000256" key="8">
    <source>
        <dbReference type="ARBA" id="ARBA00023157"/>
    </source>
</evidence>
<dbReference type="GO" id="GO:0006629">
    <property type="term" value="P:lipid metabolic process"/>
    <property type="evidence" value="ECO:0007669"/>
    <property type="project" value="TreeGrafter"/>
</dbReference>
<dbReference type="SUPFAM" id="SSF50814">
    <property type="entry name" value="Lipocalins"/>
    <property type="match status" value="1"/>
</dbReference>
<organism evidence="12">
    <name type="scientific">Haematobia irritans</name>
    <name type="common">Horn fly</name>
    <name type="synonym">Conops irritans</name>
    <dbReference type="NCBI Taxonomy" id="7368"/>
    <lineage>
        <taxon>Eukaryota</taxon>
        <taxon>Metazoa</taxon>
        <taxon>Ecdysozoa</taxon>
        <taxon>Arthropoda</taxon>
        <taxon>Hexapoda</taxon>
        <taxon>Insecta</taxon>
        <taxon>Pterygota</taxon>
        <taxon>Neoptera</taxon>
        <taxon>Endopterygota</taxon>
        <taxon>Diptera</taxon>
        <taxon>Brachycera</taxon>
        <taxon>Muscomorpha</taxon>
        <taxon>Muscoidea</taxon>
        <taxon>Muscidae</taxon>
        <taxon>Haematobia</taxon>
    </lineage>
</organism>
<dbReference type="PRINTS" id="PR01273">
    <property type="entry name" value="INVTBRTCOLOR"/>
</dbReference>
<dbReference type="PANTHER" id="PTHR10612">
    <property type="entry name" value="APOLIPOPROTEIN D"/>
    <property type="match status" value="1"/>
</dbReference>
<comment type="subcellular location">
    <subcellularLocation>
        <location evidence="1">Secreted</location>
    </subcellularLocation>
</comment>
<comment type="similarity">
    <text evidence="2 10">Belongs to the calycin superfamily. Lipocalin family.</text>
</comment>
<dbReference type="InterPro" id="IPR012674">
    <property type="entry name" value="Calycin"/>
</dbReference>
<evidence type="ECO:0000256" key="7">
    <source>
        <dbReference type="ARBA" id="ARBA00023121"/>
    </source>
</evidence>
<evidence type="ECO:0000256" key="4">
    <source>
        <dbReference type="ARBA" id="ARBA00022448"/>
    </source>
</evidence>
<dbReference type="Pfam" id="PF08212">
    <property type="entry name" value="Lipocalin_2"/>
    <property type="match status" value="1"/>
</dbReference>
<evidence type="ECO:0000256" key="3">
    <source>
        <dbReference type="ARBA" id="ARBA00019890"/>
    </source>
</evidence>
<evidence type="ECO:0000256" key="6">
    <source>
        <dbReference type="ARBA" id="ARBA00022729"/>
    </source>
</evidence>